<evidence type="ECO:0000259" key="1">
    <source>
        <dbReference type="Pfam" id="PF13873"/>
    </source>
</evidence>
<dbReference type="PANTHER" id="PTHR23098:SF16">
    <property type="entry name" value="REGULATORY PROTEIN ZESTE"/>
    <property type="match status" value="1"/>
</dbReference>
<evidence type="ECO:0000313" key="3">
    <source>
        <dbReference type="Proteomes" id="UP001066276"/>
    </source>
</evidence>
<dbReference type="Proteomes" id="UP001066276">
    <property type="component" value="Chromosome 4_2"/>
</dbReference>
<dbReference type="Pfam" id="PF13873">
    <property type="entry name" value="Myb_DNA-bind_5"/>
    <property type="match status" value="1"/>
</dbReference>
<dbReference type="GO" id="GO:0005634">
    <property type="term" value="C:nucleus"/>
    <property type="evidence" value="ECO:0007669"/>
    <property type="project" value="TreeGrafter"/>
</dbReference>
<name>A0AAV7SN39_PLEWA</name>
<sequence length="125" mass="14682">MVEEIVRIEPQLFGAQIHQISIARKMELWRRIVDQVNAEGQYPRTRGDIRKRWNDLRGKDKMGQVIDIMQENQRLQEEHHQEIKKELQALNTIMISIAGVLDDMANIMREYTSHQRAPSTSQSTD</sequence>
<feature type="domain" description="Myb/SANT-like DNA-binding" evidence="1">
    <location>
        <begin position="2"/>
        <end position="61"/>
    </location>
</feature>
<protein>
    <recommendedName>
        <fullName evidence="1">Myb/SANT-like DNA-binding domain-containing protein</fullName>
    </recommendedName>
</protein>
<reference evidence="2" key="1">
    <citation type="journal article" date="2022" name="bioRxiv">
        <title>Sequencing and chromosome-scale assembly of the giantPleurodeles waltlgenome.</title>
        <authorList>
            <person name="Brown T."/>
            <person name="Elewa A."/>
            <person name="Iarovenko S."/>
            <person name="Subramanian E."/>
            <person name="Araus A.J."/>
            <person name="Petzold A."/>
            <person name="Susuki M."/>
            <person name="Suzuki K.-i.T."/>
            <person name="Hayashi T."/>
            <person name="Toyoda A."/>
            <person name="Oliveira C."/>
            <person name="Osipova E."/>
            <person name="Leigh N.D."/>
            <person name="Simon A."/>
            <person name="Yun M.H."/>
        </authorList>
    </citation>
    <scope>NUCLEOTIDE SEQUENCE</scope>
    <source>
        <strain evidence="2">20211129_DDA</strain>
        <tissue evidence="2">Liver</tissue>
    </source>
</reference>
<organism evidence="2 3">
    <name type="scientific">Pleurodeles waltl</name>
    <name type="common">Iberian ribbed newt</name>
    <dbReference type="NCBI Taxonomy" id="8319"/>
    <lineage>
        <taxon>Eukaryota</taxon>
        <taxon>Metazoa</taxon>
        <taxon>Chordata</taxon>
        <taxon>Craniata</taxon>
        <taxon>Vertebrata</taxon>
        <taxon>Euteleostomi</taxon>
        <taxon>Amphibia</taxon>
        <taxon>Batrachia</taxon>
        <taxon>Caudata</taxon>
        <taxon>Salamandroidea</taxon>
        <taxon>Salamandridae</taxon>
        <taxon>Pleurodelinae</taxon>
        <taxon>Pleurodeles</taxon>
    </lineage>
</organism>
<keyword evidence="3" id="KW-1185">Reference proteome</keyword>
<dbReference type="InterPro" id="IPR028002">
    <property type="entry name" value="Myb_DNA-bind_5"/>
</dbReference>
<comment type="caution">
    <text evidence="2">The sequence shown here is derived from an EMBL/GenBank/DDBJ whole genome shotgun (WGS) entry which is preliminary data.</text>
</comment>
<dbReference type="AlphaFoldDB" id="A0AAV7SN39"/>
<dbReference type="EMBL" id="JANPWB010000008">
    <property type="protein sequence ID" value="KAJ1165511.1"/>
    <property type="molecule type" value="Genomic_DNA"/>
</dbReference>
<dbReference type="PANTHER" id="PTHR23098">
    <property type="entry name" value="AGAP001331-PA-RELATED"/>
    <property type="match status" value="1"/>
</dbReference>
<accession>A0AAV7SN39</accession>
<evidence type="ECO:0000313" key="2">
    <source>
        <dbReference type="EMBL" id="KAJ1165511.1"/>
    </source>
</evidence>
<gene>
    <name evidence="2" type="ORF">NDU88_005938</name>
</gene>
<proteinExistence type="predicted"/>